<reference evidence="7" key="3">
    <citation type="submission" date="2025-09" db="UniProtKB">
        <authorList>
            <consortium name="Ensembl"/>
        </authorList>
    </citation>
    <scope>IDENTIFICATION</scope>
</reference>
<organism evidence="7 8">
    <name type="scientific">Erpetoichthys calabaricus</name>
    <name type="common">Rope fish</name>
    <name type="synonym">Calamoichthys calabaricus</name>
    <dbReference type="NCBI Taxonomy" id="27687"/>
    <lineage>
        <taxon>Eukaryota</taxon>
        <taxon>Metazoa</taxon>
        <taxon>Chordata</taxon>
        <taxon>Craniata</taxon>
        <taxon>Vertebrata</taxon>
        <taxon>Euteleostomi</taxon>
        <taxon>Actinopterygii</taxon>
        <taxon>Polypteriformes</taxon>
        <taxon>Polypteridae</taxon>
        <taxon>Erpetoichthys</taxon>
    </lineage>
</organism>
<comment type="subcellular location">
    <subcellularLocation>
        <location evidence="1">Mitochondrion</location>
    </subcellularLocation>
</comment>
<dbReference type="GO" id="GO:0003735">
    <property type="term" value="F:structural constituent of ribosome"/>
    <property type="evidence" value="ECO:0007669"/>
    <property type="project" value="InterPro"/>
</dbReference>
<dbReference type="GeneTree" id="ENSGT00390000002837"/>
<dbReference type="PANTHER" id="PTHR21183">
    <property type="entry name" value="RIBOSOMAL PROTEIN L47, MITOCHONDRIAL-RELATED"/>
    <property type="match status" value="1"/>
</dbReference>
<comment type="similarity">
    <text evidence="2">Belongs to the universal ribosomal protein uL29 family.</text>
</comment>
<accession>A0A8C4SHV5</accession>
<evidence type="ECO:0000313" key="7">
    <source>
        <dbReference type="Ensembl" id="ENSECRP00000016988.1"/>
    </source>
</evidence>
<dbReference type="Proteomes" id="UP000694620">
    <property type="component" value="Chromosome 2"/>
</dbReference>
<keyword evidence="4" id="KW-0496">Mitochondrion</keyword>
<evidence type="ECO:0000256" key="5">
    <source>
        <dbReference type="ARBA" id="ARBA00023274"/>
    </source>
</evidence>
<keyword evidence="8" id="KW-1185">Reference proteome</keyword>
<proteinExistence type="inferred from homology"/>
<evidence type="ECO:0000256" key="2">
    <source>
        <dbReference type="ARBA" id="ARBA00009254"/>
    </source>
</evidence>
<evidence type="ECO:0000313" key="8">
    <source>
        <dbReference type="Proteomes" id="UP000694620"/>
    </source>
</evidence>
<evidence type="ECO:0000256" key="4">
    <source>
        <dbReference type="ARBA" id="ARBA00023128"/>
    </source>
</evidence>
<dbReference type="AlphaFoldDB" id="A0A8C4SHV5"/>
<dbReference type="Pfam" id="PF06984">
    <property type="entry name" value="MRP-L47"/>
    <property type="match status" value="1"/>
</dbReference>
<dbReference type="Ensembl" id="ENSECRT00000017303.1">
    <property type="protein sequence ID" value="ENSECRP00000016988.1"/>
    <property type="gene ID" value="ENSECRG00000011293.1"/>
</dbReference>
<dbReference type="Gene3D" id="6.10.330.20">
    <property type="match status" value="1"/>
</dbReference>
<reference evidence="7" key="1">
    <citation type="submission" date="2021-06" db="EMBL/GenBank/DDBJ databases">
        <authorList>
            <consortium name="Wellcome Sanger Institute Data Sharing"/>
        </authorList>
    </citation>
    <scope>NUCLEOTIDE SEQUENCE [LARGE SCALE GENOMIC DNA]</scope>
</reference>
<sequence length="249" mass="29592">MAATSAGRVAVLCRNFQKGLTLCNTTCSNQNNFFHRTQLRFFHPRVSASNFFPSLVEQCRALHSSHSRRGLEEFFDDPKNWGEQHVKSGAPWSAKQLRTKSNEDLHKLWYVLLKENNMLLTLEQESKRQAVPMPSPERLKKVERSMKRLDSVVNERTEALRLLQTGVKNERPGEWRRNCLGQAIWYKFKEHPIPWYMNRRYKKKQFFALPFVNFFTQLNLEKHLRIRNRKRRAEKEEKLKLQKFSKATA</sequence>
<gene>
    <name evidence="7" type="primary">MRPL47</name>
    <name evidence="7" type="synonym">mrpl47</name>
</gene>
<evidence type="ECO:0000256" key="1">
    <source>
        <dbReference type="ARBA" id="ARBA00004173"/>
    </source>
</evidence>
<reference evidence="7" key="2">
    <citation type="submission" date="2025-08" db="UniProtKB">
        <authorList>
            <consortium name="Ensembl"/>
        </authorList>
    </citation>
    <scope>IDENTIFICATION</scope>
</reference>
<evidence type="ECO:0000256" key="3">
    <source>
        <dbReference type="ARBA" id="ARBA00022980"/>
    </source>
</evidence>
<dbReference type="GO" id="GO:0005762">
    <property type="term" value="C:mitochondrial large ribosomal subunit"/>
    <property type="evidence" value="ECO:0007669"/>
    <property type="project" value="TreeGrafter"/>
</dbReference>
<dbReference type="GO" id="GO:0032543">
    <property type="term" value="P:mitochondrial translation"/>
    <property type="evidence" value="ECO:0007669"/>
    <property type="project" value="TreeGrafter"/>
</dbReference>
<dbReference type="InterPro" id="IPR038340">
    <property type="entry name" value="MRP-L47_sf"/>
</dbReference>
<evidence type="ECO:0000256" key="6">
    <source>
        <dbReference type="ARBA" id="ARBA00035289"/>
    </source>
</evidence>
<keyword evidence="3" id="KW-0689">Ribosomal protein</keyword>
<dbReference type="PANTHER" id="PTHR21183:SF18">
    <property type="entry name" value="LARGE RIBOSOMAL SUBUNIT PROTEIN UL29M"/>
    <property type="match status" value="1"/>
</dbReference>
<keyword evidence="5" id="KW-0687">Ribonucleoprotein</keyword>
<name>A0A8C4SHV5_ERPCA</name>
<dbReference type="InterPro" id="IPR010729">
    <property type="entry name" value="Ribosomal_uL29_mit"/>
</dbReference>
<protein>
    <recommendedName>
        <fullName evidence="6">Large ribosomal subunit protein uL29m</fullName>
    </recommendedName>
</protein>